<sequence length="156" mass="17027">MIHHLSISAENPGNVAAVFADIFGGVVVPFPPNPGSLMVFQLDDVGTEIEIHPAGTLLHPDGAGFVVAPPTEGTATHFAISVAASAEKIFEVATRQNWLCRRMDRAQFPLIELWIENHTLCELLPPDFAAAYLEINREFKQRLRAGGQQPTLEKTS</sequence>
<evidence type="ECO:0000313" key="1">
    <source>
        <dbReference type="EMBL" id="MEQ5842974.1"/>
    </source>
</evidence>
<dbReference type="SUPFAM" id="SSF54593">
    <property type="entry name" value="Glyoxalase/Bleomycin resistance protein/Dihydroxybiphenyl dioxygenase"/>
    <property type="match status" value="1"/>
</dbReference>
<organism evidence="1 2">
    <name type="scientific">Paraburkholderia acidicola</name>
    <dbReference type="NCBI Taxonomy" id="1912599"/>
    <lineage>
        <taxon>Bacteria</taxon>
        <taxon>Pseudomonadati</taxon>
        <taxon>Pseudomonadota</taxon>
        <taxon>Betaproteobacteria</taxon>
        <taxon>Burkholderiales</taxon>
        <taxon>Burkholderiaceae</taxon>
        <taxon>Paraburkholderia</taxon>
    </lineage>
</organism>
<proteinExistence type="predicted"/>
<comment type="caution">
    <text evidence="1">The sequence shown here is derived from an EMBL/GenBank/DDBJ whole genome shotgun (WGS) entry which is preliminary data.</text>
</comment>
<dbReference type="Proteomes" id="UP001469089">
    <property type="component" value="Unassembled WGS sequence"/>
</dbReference>
<evidence type="ECO:0008006" key="3">
    <source>
        <dbReference type="Google" id="ProtNLM"/>
    </source>
</evidence>
<dbReference type="RefSeq" id="WP_349544719.1">
    <property type="nucleotide sequence ID" value="NZ_JAOALG010000002.1"/>
</dbReference>
<gene>
    <name evidence="1" type="ORF">N0A02_26315</name>
</gene>
<name>A0ABV1LUH2_9BURK</name>
<protein>
    <recommendedName>
        <fullName evidence="3">VOC domain-containing protein</fullName>
    </recommendedName>
</protein>
<dbReference type="EMBL" id="JAOALG010000002">
    <property type="protein sequence ID" value="MEQ5842974.1"/>
    <property type="molecule type" value="Genomic_DNA"/>
</dbReference>
<keyword evidence="2" id="KW-1185">Reference proteome</keyword>
<evidence type="ECO:0000313" key="2">
    <source>
        <dbReference type="Proteomes" id="UP001469089"/>
    </source>
</evidence>
<reference evidence="1 2" key="1">
    <citation type="journal article" date="2024" name="Chem. Sci.">
        <title>Discovery of a lagriamide polyketide by integrated genome mining, isotopic labeling, and untargeted metabolomics.</title>
        <authorList>
            <person name="Fergusson C.H."/>
            <person name="Saulog J."/>
            <person name="Paulo B.S."/>
            <person name="Wilson D.M."/>
            <person name="Liu D.Y."/>
            <person name="Morehouse N.J."/>
            <person name="Waterworth S."/>
            <person name="Barkei J."/>
            <person name="Gray C.A."/>
            <person name="Kwan J.C."/>
            <person name="Eustaquio A.S."/>
            <person name="Linington R.G."/>
        </authorList>
    </citation>
    <scope>NUCLEOTIDE SEQUENCE [LARGE SCALE GENOMIC DNA]</scope>
    <source>
        <strain evidence="1 2">RL17-338-BIF-B</strain>
    </source>
</reference>
<dbReference type="InterPro" id="IPR029068">
    <property type="entry name" value="Glyas_Bleomycin-R_OHBP_Dase"/>
</dbReference>
<accession>A0ABV1LUH2</accession>